<dbReference type="EMBL" id="BAABBN010000004">
    <property type="protein sequence ID" value="GAA3912642.1"/>
    <property type="molecule type" value="Genomic_DNA"/>
</dbReference>
<feature type="transmembrane region" description="Helical" evidence="1">
    <location>
        <begin position="352"/>
        <end position="372"/>
    </location>
</feature>
<sequence>MINKLAKYADHFFFAGANILLGSCVAKYGTEGAFNNFVLGVTIALFVYGFIKFVFVNALAVGVIKFSKNTVAGLSVYHLCFSLLGIICYYYETAYADIVVFATFLISVYLGIDYYRFFFIEKGSYIKSPLFSVLFFFFVSINYCLSSFLDVDYLQFSMCVAMLILFVISFIRFIFSGRRGEFGKGVGEFHSCLYWLANSMLSHAPVVFMSLYKPKMAAGFYALRTIFNVVSTFLRPKEVDFRLSLKYGVDERKEVLAFLRLAFLMFWGVAVIVSLLRERIFETLYSDSFDLNFADVLVFSLYMLLNWMPLLLEGIATKQGNVRKLSEARFYDLVLLFIVLAGCYLIDADFILVVFVLMLSAIPSYFLLFRVVSVGNRRGCEG</sequence>
<keyword evidence="1" id="KW-1133">Transmembrane helix</keyword>
<organism evidence="2 3">
    <name type="scientific">Litoribacillus peritrichatus</name>
    <dbReference type="NCBI Taxonomy" id="718191"/>
    <lineage>
        <taxon>Bacteria</taxon>
        <taxon>Pseudomonadati</taxon>
        <taxon>Pseudomonadota</taxon>
        <taxon>Gammaproteobacteria</taxon>
        <taxon>Oceanospirillales</taxon>
        <taxon>Oceanospirillaceae</taxon>
        <taxon>Litoribacillus</taxon>
    </lineage>
</organism>
<feature type="transmembrane region" description="Helical" evidence="1">
    <location>
        <begin position="296"/>
        <end position="316"/>
    </location>
</feature>
<dbReference type="Proteomes" id="UP001501565">
    <property type="component" value="Unassembled WGS sequence"/>
</dbReference>
<feature type="transmembrane region" description="Helical" evidence="1">
    <location>
        <begin position="155"/>
        <end position="175"/>
    </location>
</feature>
<protein>
    <submittedName>
        <fullName evidence="2">Uncharacterized protein</fullName>
    </submittedName>
</protein>
<feature type="transmembrane region" description="Helical" evidence="1">
    <location>
        <begin position="36"/>
        <end position="64"/>
    </location>
</feature>
<dbReference type="RefSeq" id="WP_344795000.1">
    <property type="nucleotide sequence ID" value="NZ_BAABBN010000004.1"/>
</dbReference>
<accession>A0ABP7M2J1</accession>
<feature type="transmembrane region" description="Helical" evidence="1">
    <location>
        <begin position="71"/>
        <end position="92"/>
    </location>
</feature>
<keyword evidence="1" id="KW-0812">Transmembrane</keyword>
<feature type="transmembrane region" description="Helical" evidence="1">
    <location>
        <begin position="328"/>
        <end position="346"/>
    </location>
</feature>
<evidence type="ECO:0000256" key="1">
    <source>
        <dbReference type="SAM" id="Phobius"/>
    </source>
</evidence>
<feature type="transmembrane region" description="Helical" evidence="1">
    <location>
        <begin position="195"/>
        <end position="212"/>
    </location>
</feature>
<name>A0ABP7M2J1_9GAMM</name>
<feature type="transmembrane region" description="Helical" evidence="1">
    <location>
        <begin position="98"/>
        <end position="118"/>
    </location>
</feature>
<gene>
    <name evidence="2" type="ORF">GCM10022277_04240</name>
</gene>
<dbReference type="PROSITE" id="PS51257">
    <property type="entry name" value="PROKAR_LIPOPROTEIN"/>
    <property type="match status" value="1"/>
</dbReference>
<keyword evidence="1" id="KW-0472">Membrane</keyword>
<evidence type="ECO:0000313" key="2">
    <source>
        <dbReference type="EMBL" id="GAA3912642.1"/>
    </source>
</evidence>
<evidence type="ECO:0000313" key="3">
    <source>
        <dbReference type="Proteomes" id="UP001501565"/>
    </source>
</evidence>
<comment type="caution">
    <text evidence="2">The sequence shown here is derived from an EMBL/GenBank/DDBJ whole genome shotgun (WGS) entry which is preliminary data.</text>
</comment>
<proteinExistence type="predicted"/>
<feature type="transmembrane region" description="Helical" evidence="1">
    <location>
        <begin position="130"/>
        <end position="149"/>
    </location>
</feature>
<reference evidence="3" key="1">
    <citation type="journal article" date="2019" name="Int. J. Syst. Evol. Microbiol.">
        <title>The Global Catalogue of Microorganisms (GCM) 10K type strain sequencing project: providing services to taxonomists for standard genome sequencing and annotation.</title>
        <authorList>
            <consortium name="The Broad Institute Genomics Platform"/>
            <consortium name="The Broad Institute Genome Sequencing Center for Infectious Disease"/>
            <person name="Wu L."/>
            <person name="Ma J."/>
        </authorList>
    </citation>
    <scope>NUCLEOTIDE SEQUENCE [LARGE SCALE GENOMIC DNA]</scope>
    <source>
        <strain evidence="3">JCM 17551</strain>
    </source>
</reference>
<keyword evidence="3" id="KW-1185">Reference proteome</keyword>
<feature type="transmembrane region" description="Helical" evidence="1">
    <location>
        <begin position="255"/>
        <end position="276"/>
    </location>
</feature>